<keyword evidence="1" id="KW-0963">Cytoplasm</keyword>
<dbReference type="GO" id="GO:0000428">
    <property type="term" value="C:DNA-directed RNA polymerase complex"/>
    <property type="evidence" value="ECO:0007669"/>
    <property type="project" value="UniProtKB-KW"/>
</dbReference>
<dbReference type="EMBL" id="DQUI01000058">
    <property type="protein sequence ID" value="HIP84429.1"/>
    <property type="molecule type" value="Genomic_DNA"/>
</dbReference>
<dbReference type="InterPro" id="IPR044876">
    <property type="entry name" value="HRDC_dom_sf"/>
</dbReference>
<dbReference type="PANTHER" id="PTHR39646:SF1">
    <property type="entry name" value="DNA-DIRECTED RNA POLYMERASE SUBUNIT RPO4"/>
    <property type="match status" value="1"/>
</dbReference>
<keyword evidence="1" id="KW-0548">Nucleotidyltransferase</keyword>
<dbReference type="Gene3D" id="6.10.140.10">
    <property type="match status" value="1"/>
</dbReference>
<keyword evidence="1" id="KW-0804">Transcription</keyword>
<dbReference type="EC" id="2.7.7.6" evidence="1"/>
<dbReference type="PIRSF" id="PIRSF005053">
    <property type="entry name" value="RNA_pol_F_arch"/>
    <property type="match status" value="1"/>
</dbReference>
<dbReference type="PANTHER" id="PTHR39646">
    <property type="entry name" value="RNA POLYMERASE RPB4"/>
    <property type="match status" value="1"/>
</dbReference>
<dbReference type="SUPFAM" id="SSF47819">
    <property type="entry name" value="HRDC-like"/>
    <property type="match status" value="1"/>
</dbReference>
<dbReference type="GO" id="GO:0005737">
    <property type="term" value="C:cytoplasm"/>
    <property type="evidence" value="ECO:0007669"/>
    <property type="project" value="UniProtKB-SubCell"/>
</dbReference>
<dbReference type="InterPro" id="IPR005574">
    <property type="entry name" value="Rpb4/RPC9"/>
</dbReference>
<accession>A0A832ZCI4</accession>
<dbReference type="AlphaFoldDB" id="A0A832ZCI4"/>
<dbReference type="InterPro" id="IPR010924">
    <property type="entry name" value="Rpo4"/>
</dbReference>
<evidence type="ECO:0000313" key="4">
    <source>
        <dbReference type="Proteomes" id="UP000643554"/>
    </source>
</evidence>
<gene>
    <name evidence="1" type="primary">rpo4</name>
    <name evidence="1" type="synonym">rpoF</name>
    <name evidence="2" type="ORF">EYH15_02955</name>
    <name evidence="3" type="ORF">EYH21_00505</name>
</gene>
<proteinExistence type="inferred from homology"/>
<dbReference type="GO" id="GO:0003899">
    <property type="term" value="F:DNA-directed RNA polymerase activity"/>
    <property type="evidence" value="ECO:0007669"/>
    <property type="project" value="UniProtKB-UniRule"/>
</dbReference>
<sequence length="109" mass="12699">MIGKKLIAEKYVTISQAKEIFVNSRRNYEEMPYELSCALDYLEKFAKLSVEEAEELLNKLRNLGLDERTSVKIVDLLPKDEEDLKVIFYKTPLPENAQEILNVVSKYIK</sequence>
<dbReference type="Pfam" id="PF03874">
    <property type="entry name" value="RNA_pol_Rpb4"/>
    <property type="match status" value="1"/>
</dbReference>
<dbReference type="Proteomes" id="UP000618343">
    <property type="component" value="Unassembled WGS sequence"/>
</dbReference>
<dbReference type="Gene3D" id="1.10.150.80">
    <property type="entry name" value="HRDC domain"/>
    <property type="match status" value="1"/>
</dbReference>
<protein>
    <recommendedName>
        <fullName evidence="1">DNA-directed RNA polymerase subunit Rpo4</fullName>
        <ecNumber evidence="1">2.7.7.6</ecNumber>
    </recommendedName>
    <alternativeName>
        <fullName evidence="1">DNA-directed RNA polymerase subunit F</fullName>
    </alternativeName>
</protein>
<comment type="similarity">
    <text evidence="1">Belongs to the eukaryotic RPB4 RNA polymerase subunit family.</text>
</comment>
<dbReference type="Proteomes" id="UP000643554">
    <property type="component" value="Unassembled WGS sequence"/>
</dbReference>
<dbReference type="NCBIfam" id="NF011554">
    <property type="entry name" value="PRK14981.1-6"/>
    <property type="match status" value="1"/>
</dbReference>
<evidence type="ECO:0000256" key="1">
    <source>
        <dbReference type="HAMAP-Rule" id="MF_00864"/>
    </source>
</evidence>
<comment type="function">
    <text evidence="1">DNA-dependent RNA polymerase (RNAP) catalyzes the transcription of DNA into RNA using the four ribonucleoside triphosphates as substrates. This subunit is less well bound than the others.</text>
</comment>
<comment type="caution">
    <text evidence="2">The sequence shown here is derived from an EMBL/GenBank/DDBJ whole genome shotgun (WGS) entry which is preliminary data.</text>
</comment>
<comment type="subunit">
    <text evidence="1">Part of the RNA polymerase complex. Forms a stalk with Rpo7 that extends from the main structure.</text>
</comment>
<dbReference type="InterPro" id="IPR010997">
    <property type="entry name" value="HRDC-like_sf"/>
</dbReference>
<evidence type="ECO:0000313" key="3">
    <source>
        <dbReference type="EMBL" id="HIP90773.1"/>
    </source>
</evidence>
<evidence type="ECO:0000313" key="2">
    <source>
        <dbReference type="EMBL" id="HIP84429.1"/>
    </source>
</evidence>
<dbReference type="GO" id="GO:0000166">
    <property type="term" value="F:nucleotide binding"/>
    <property type="evidence" value="ECO:0007669"/>
    <property type="project" value="InterPro"/>
</dbReference>
<organism evidence="2 4">
    <name type="scientific">Methanothermococcus okinawensis</name>
    <dbReference type="NCBI Taxonomy" id="155863"/>
    <lineage>
        <taxon>Archaea</taxon>
        <taxon>Methanobacteriati</taxon>
        <taxon>Methanobacteriota</taxon>
        <taxon>Methanomada group</taxon>
        <taxon>Methanococci</taxon>
        <taxon>Methanococcales</taxon>
        <taxon>Methanococcaceae</taxon>
        <taxon>Methanothermococcus</taxon>
    </lineage>
</organism>
<keyword evidence="1" id="KW-0808">Transferase</keyword>
<name>A0A832ZCI4_9EURY</name>
<comment type="catalytic activity">
    <reaction evidence="1">
        <text>RNA(n) + a ribonucleoside 5'-triphosphate = RNA(n+1) + diphosphate</text>
        <dbReference type="Rhea" id="RHEA:21248"/>
        <dbReference type="Rhea" id="RHEA-COMP:14527"/>
        <dbReference type="Rhea" id="RHEA-COMP:17342"/>
        <dbReference type="ChEBI" id="CHEBI:33019"/>
        <dbReference type="ChEBI" id="CHEBI:61557"/>
        <dbReference type="ChEBI" id="CHEBI:140395"/>
        <dbReference type="EC" id="2.7.7.6"/>
    </reaction>
</comment>
<reference evidence="2" key="1">
    <citation type="journal article" date="2020" name="ISME J.">
        <title>Gammaproteobacteria mediating utilization of methyl-, sulfur- and petroleum organic compounds in deep ocean hydrothermal plumes.</title>
        <authorList>
            <person name="Zhou Z."/>
            <person name="Liu Y."/>
            <person name="Pan J."/>
            <person name="Cron B.R."/>
            <person name="Toner B.M."/>
            <person name="Anantharaman K."/>
            <person name="Breier J.A."/>
            <person name="Dick G.J."/>
            <person name="Li M."/>
        </authorList>
    </citation>
    <scope>NUCLEOTIDE SEQUENCE</scope>
    <source>
        <strain evidence="2">SZUA-1453</strain>
        <strain evidence="3">SZUA-1471</strain>
    </source>
</reference>
<dbReference type="EMBL" id="DQUO01000002">
    <property type="protein sequence ID" value="HIP90773.1"/>
    <property type="molecule type" value="Genomic_DNA"/>
</dbReference>
<keyword evidence="1 2" id="KW-0240">DNA-directed RNA polymerase</keyword>
<dbReference type="GO" id="GO:0006352">
    <property type="term" value="P:DNA-templated transcription initiation"/>
    <property type="evidence" value="ECO:0007669"/>
    <property type="project" value="InterPro"/>
</dbReference>
<dbReference type="HAMAP" id="MF_00864">
    <property type="entry name" value="RNApol_arch_Rpo4"/>
    <property type="match status" value="1"/>
</dbReference>
<comment type="subcellular location">
    <subcellularLocation>
        <location evidence="1">Cytoplasm</location>
    </subcellularLocation>
</comment>